<dbReference type="EC" id="1.8.4.10" evidence="4"/>
<comment type="similarity">
    <text evidence="1 4">Belongs to the PAPS reductase family. CysH subfamily.</text>
</comment>
<keyword evidence="2 4" id="KW-0560">Oxidoreductase</keyword>
<feature type="domain" description="Phosphoadenosine phosphosulphate reductase" evidence="5">
    <location>
        <begin position="21"/>
        <end position="190"/>
    </location>
</feature>
<keyword evidence="4" id="KW-0963">Cytoplasm</keyword>
<comment type="catalytic activity">
    <reaction evidence="4">
        <text>[thioredoxin]-disulfide + sulfite + AMP + 2 H(+) = adenosine 5'-phosphosulfate + [thioredoxin]-dithiol</text>
        <dbReference type="Rhea" id="RHEA:21976"/>
        <dbReference type="Rhea" id="RHEA-COMP:10698"/>
        <dbReference type="Rhea" id="RHEA-COMP:10700"/>
        <dbReference type="ChEBI" id="CHEBI:15378"/>
        <dbReference type="ChEBI" id="CHEBI:17359"/>
        <dbReference type="ChEBI" id="CHEBI:29950"/>
        <dbReference type="ChEBI" id="CHEBI:50058"/>
        <dbReference type="ChEBI" id="CHEBI:58243"/>
        <dbReference type="ChEBI" id="CHEBI:456215"/>
        <dbReference type="EC" id="1.8.4.10"/>
    </reaction>
</comment>
<dbReference type="Gene3D" id="3.40.50.620">
    <property type="entry name" value="HUPs"/>
    <property type="match status" value="1"/>
</dbReference>
<evidence type="ECO:0000256" key="2">
    <source>
        <dbReference type="ARBA" id="ARBA00023002"/>
    </source>
</evidence>
<reference evidence="7" key="1">
    <citation type="submission" date="2017-04" db="EMBL/GenBank/DDBJ databases">
        <authorList>
            <person name="Varghese N."/>
            <person name="Submissions S."/>
        </authorList>
    </citation>
    <scope>NUCLEOTIDE SEQUENCE [LARGE SCALE GENOMIC DNA]</scope>
    <source>
        <strain evidence="7">DSM 4125</strain>
    </source>
</reference>
<comment type="cofactor">
    <cofactor evidence="4">
        <name>[4Fe-4S] cluster</name>
        <dbReference type="ChEBI" id="CHEBI:49883"/>
    </cofactor>
    <text evidence="4">Binds 1 [4Fe-4S] cluster per subunit.</text>
</comment>
<keyword evidence="4" id="KW-0479">Metal-binding</keyword>
<dbReference type="Pfam" id="PF01507">
    <property type="entry name" value="PAPS_reduct"/>
    <property type="match status" value="1"/>
</dbReference>
<evidence type="ECO:0000313" key="6">
    <source>
        <dbReference type="EMBL" id="SMG38783.1"/>
    </source>
</evidence>
<dbReference type="OrthoDB" id="9794018at2"/>
<feature type="binding site" evidence="4">
    <location>
        <position position="184"/>
    </location>
    <ligand>
        <name>[4Fe-4S] cluster</name>
        <dbReference type="ChEBI" id="CHEBI:49883"/>
    </ligand>
</feature>
<dbReference type="AlphaFoldDB" id="A0A1X7KCY3"/>
<feature type="binding site" evidence="4">
    <location>
        <position position="102"/>
    </location>
    <ligand>
        <name>[4Fe-4S] cluster</name>
        <dbReference type="ChEBI" id="CHEBI:49883"/>
    </ligand>
</feature>
<dbReference type="NCBIfam" id="TIGR00434">
    <property type="entry name" value="cysH"/>
    <property type="match status" value="1"/>
</dbReference>
<keyword evidence="4" id="KW-0411">Iron-sulfur</keyword>
<dbReference type="SUPFAM" id="SSF52402">
    <property type="entry name" value="Adenine nucleotide alpha hydrolases-like"/>
    <property type="match status" value="1"/>
</dbReference>
<dbReference type="InterPro" id="IPR014729">
    <property type="entry name" value="Rossmann-like_a/b/a_fold"/>
</dbReference>
<gene>
    <name evidence="4" type="primary">cysH</name>
    <name evidence="6" type="ORF">SAMN05661096_02570</name>
</gene>
<evidence type="ECO:0000256" key="4">
    <source>
        <dbReference type="HAMAP-Rule" id="MF_00063"/>
    </source>
</evidence>
<sequence>MVFKELEKRIKAYQEGGKKYFTTSSFQSHSLVLLHMLSRIDADIPVYFINTGYHFPDTVAFRDKIMLDFGLTNLVDLKPLTPKNMQRDANGKMFFTSDPDYCCYLNKTQPMDAVLMQNDIWINGVRADQSKTRSAMKVEQAAPHNSTRLHPMLDWNSKMIHDYRKEHRLPEHPLEAQGYFSIGCEPCTRKFDLDMQERESRWYGMNKTECGLHTDLVK</sequence>
<dbReference type="GO" id="GO:0046872">
    <property type="term" value="F:metal ion binding"/>
    <property type="evidence" value="ECO:0007669"/>
    <property type="project" value="UniProtKB-KW"/>
</dbReference>
<feature type="binding site" evidence="4">
    <location>
        <position position="103"/>
    </location>
    <ligand>
        <name>[4Fe-4S] cluster</name>
        <dbReference type="ChEBI" id="CHEBI:49883"/>
    </ligand>
</feature>
<dbReference type="PANTHER" id="PTHR46509:SF1">
    <property type="entry name" value="PHOSPHOADENOSINE PHOSPHOSULFATE REDUCTASE"/>
    <property type="match status" value="1"/>
</dbReference>
<dbReference type="GO" id="GO:0043866">
    <property type="term" value="F:adenylyl-sulfate reductase (thioredoxin) activity"/>
    <property type="evidence" value="ECO:0007669"/>
    <property type="project" value="UniProtKB-EC"/>
</dbReference>
<dbReference type="GO" id="GO:0019379">
    <property type="term" value="P:sulfate assimilation, phosphoadenylyl sulfate reduction by phosphoadenylyl-sulfate reductase (thioredoxin)"/>
    <property type="evidence" value="ECO:0007669"/>
    <property type="project" value="UniProtKB-UniRule"/>
</dbReference>
<evidence type="ECO:0000259" key="5">
    <source>
        <dbReference type="Pfam" id="PF01507"/>
    </source>
</evidence>
<dbReference type="GO" id="GO:0004604">
    <property type="term" value="F:phosphoadenylyl-sulfate reductase (thioredoxin) activity"/>
    <property type="evidence" value="ECO:0007669"/>
    <property type="project" value="UniProtKB-UniRule"/>
</dbReference>
<dbReference type="PIRSF" id="PIRSF000857">
    <property type="entry name" value="PAPS_reductase"/>
    <property type="match status" value="1"/>
</dbReference>
<organism evidence="6 7">
    <name type="scientific">Marivirga sericea</name>
    <dbReference type="NCBI Taxonomy" id="1028"/>
    <lineage>
        <taxon>Bacteria</taxon>
        <taxon>Pseudomonadati</taxon>
        <taxon>Bacteroidota</taxon>
        <taxon>Cytophagia</taxon>
        <taxon>Cytophagales</taxon>
        <taxon>Marivirgaceae</taxon>
        <taxon>Marivirga</taxon>
    </lineage>
</organism>
<evidence type="ECO:0000256" key="1">
    <source>
        <dbReference type="ARBA" id="ARBA00009732"/>
    </source>
</evidence>
<comment type="subcellular location">
    <subcellularLocation>
        <location evidence="4">Cytoplasm</location>
    </subcellularLocation>
</comment>
<feature type="binding site" evidence="4">
    <location>
        <position position="187"/>
    </location>
    <ligand>
        <name>[4Fe-4S] cluster</name>
        <dbReference type="ChEBI" id="CHEBI:49883"/>
    </ligand>
</feature>
<evidence type="ECO:0000256" key="3">
    <source>
        <dbReference type="ARBA" id="ARBA00024327"/>
    </source>
</evidence>
<comment type="pathway">
    <text evidence="3 4">Sulfur metabolism; hydrogen sulfide biosynthesis; sulfite from sulfate.</text>
</comment>
<dbReference type="STRING" id="1028.SAMN05661096_02570"/>
<keyword evidence="7" id="KW-1185">Reference proteome</keyword>
<dbReference type="InterPro" id="IPR004511">
    <property type="entry name" value="PAPS/APS_Rdtase"/>
</dbReference>
<dbReference type="InterPro" id="IPR002500">
    <property type="entry name" value="PAPS_reduct_dom"/>
</dbReference>
<dbReference type="GO" id="GO:0070814">
    <property type="term" value="P:hydrogen sulfide biosynthetic process"/>
    <property type="evidence" value="ECO:0007669"/>
    <property type="project" value="UniProtKB-UniRule"/>
</dbReference>
<comment type="function">
    <text evidence="4">Catalyzes the formation of sulfite from adenosine 5'-phosphosulfate (APS) using thioredoxin as an electron donor.</text>
</comment>
<feature type="active site" description="Nucleophile; cysteine thiosulfonate intermediate" evidence="4">
    <location>
        <position position="210"/>
    </location>
</feature>
<dbReference type="HAMAP" id="MF_00063">
    <property type="entry name" value="CysH"/>
    <property type="match status" value="1"/>
</dbReference>
<dbReference type="GO" id="GO:0005737">
    <property type="term" value="C:cytoplasm"/>
    <property type="evidence" value="ECO:0007669"/>
    <property type="project" value="UniProtKB-SubCell"/>
</dbReference>
<proteinExistence type="inferred from homology"/>
<dbReference type="GO" id="GO:0051539">
    <property type="term" value="F:4 iron, 4 sulfur cluster binding"/>
    <property type="evidence" value="ECO:0007669"/>
    <property type="project" value="UniProtKB-UniRule"/>
</dbReference>
<protein>
    <recommendedName>
        <fullName evidence="4">Adenosine 5'-phosphosulfate reductase</fullName>
        <shortName evidence="4">APS reductase</shortName>
        <ecNumber evidence="4">1.8.4.10</ecNumber>
    </recommendedName>
    <alternativeName>
        <fullName evidence="4">5'-adenylylsulfate reductase</fullName>
    </alternativeName>
    <alternativeName>
        <fullName evidence="4">Thioredoxin-dependent 5'-adenylylsulfate reductase</fullName>
    </alternativeName>
</protein>
<accession>A0A1X7KCY3</accession>
<dbReference type="NCBIfam" id="NF002537">
    <property type="entry name" value="PRK02090.1"/>
    <property type="match status" value="1"/>
</dbReference>
<dbReference type="RefSeq" id="WP_085517741.1">
    <property type="nucleotide sequence ID" value="NZ_FXAW01000005.1"/>
</dbReference>
<keyword evidence="4" id="KW-0408">Iron</keyword>
<evidence type="ECO:0000313" key="7">
    <source>
        <dbReference type="Proteomes" id="UP000193804"/>
    </source>
</evidence>
<dbReference type="Proteomes" id="UP000193804">
    <property type="component" value="Unassembled WGS sequence"/>
</dbReference>
<dbReference type="PANTHER" id="PTHR46509">
    <property type="entry name" value="PHOSPHOADENOSINE PHOSPHOSULFATE REDUCTASE"/>
    <property type="match status" value="1"/>
</dbReference>
<dbReference type="EMBL" id="FXAW01000005">
    <property type="protein sequence ID" value="SMG38783.1"/>
    <property type="molecule type" value="Genomic_DNA"/>
</dbReference>
<name>A0A1X7KCY3_9BACT</name>